<keyword evidence="5 6" id="KW-0472">Membrane</keyword>
<accession>A0ABP3G3B3</accession>
<sequence length="358" mass="40887">MRSLDIKIKWLYWLGIILLSFILLYIFVLLKGIWLPVLKILFTVLTPFIIGAFISYLLHPTVEKLHESGLHRGLSIFIIYFLFFSLIGWGLYKGVPAFISQLRDFAENAPEYTAIYKDWINDLERETSTWPIEVKSRISEGIQYGERLLDRILDKSLNILLKVGNFLFVIILIPFISFYMLKDIEKIKEMAWKLTPHKWRREGKQFLYDVDESLGQYIRGQFIVCLSMGVIAFLLFWFVGIKYSLLLGIIVGVTNIIPYFGPVIGAIPSVIIAATMSMKLVIISIIIIAVLQFIEGNILSPYIVGKSLHMHPLMIIGALLLGSEIGGIIGLLVAVPLLAILKVTLFHIKLRFIDKVRI</sequence>
<feature type="transmembrane region" description="Helical" evidence="6">
    <location>
        <begin position="40"/>
        <end position="58"/>
    </location>
</feature>
<evidence type="ECO:0000313" key="8">
    <source>
        <dbReference type="Proteomes" id="UP001500782"/>
    </source>
</evidence>
<dbReference type="PANTHER" id="PTHR21716">
    <property type="entry name" value="TRANSMEMBRANE PROTEIN"/>
    <property type="match status" value="1"/>
</dbReference>
<feature type="transmembrane region" description="Helical" evidence="6">
    <location>
        <begin position="70"/>
        <end position="92"/>
    </location>
</feature>
<reference evidence="8" key="1">
    <citation type="journal article" date="2019" name="Int. J. Syst. Evol. Microbiol.">
        <title>The Global Catalogue of Microorganisms (GCM) 10K type strain sequencing project: providing services to taxonomists for standard genome sequencing and annotation.</title>
        <authorList>
            <consortium name="The Broad Institute Genomics Platform"/>
            <consortium name="The Broad Institute Genome Sequencing Center for Infectious Disease"/>
            <person name="Wu L."/>
            <person name="Ma J."/>
        </authorList>
    </citation>
    <scope>NUCLEOTIDE SEQUENCE [LARGE SCALE GENOMIC DNA]</scope>
    <source>
        <strain evidence="8">JCM 9731</strain>
    </source>
</reference>
<dbReference type="EMBL" id="BAAADJ010000023">
    <property type="protein sequence ID" value="GAA0334434.1"/>
    <property type="molecule type" value="Genomic_DNA"/>
</dbReference>
<feature type="transmembrane region" description="Helical" evidence="6">
    <location>
        <begin position="12"/>
        <end position="34"/>
    </location>
</feature>
<keyword evidence="4 6" id="KW-1133">Transmembrane helix</keyword>
<dbReference type="InterPro" id="IPR002549">
    <property type="entry name" value="AI-2E-like"/>
</dbReference>
<evidence type="ECO:0000313" key="7">
    <source>
        <dbReference type="EMBL" id="GAA0334434.1"/>
    </source>
</evidence>
<evidence type="ECO:0000256" key="3">
    <source>
        <dbReference type="ARBA" id="ARBA00022692"/>
    </source>
</evidence>
<feature type="transmembrane region" description="Helical" evidence="6">
    <location>
        <begin position="245"/>
        <end position="273"/>
    </location>
</feature>
<name>A0ABP3G3B3_9BACI</name>
<feature type="transmembrane region" description="Helical" evidence="6">
    <location>
        <begin position="315"/>
        <end position="341"/>
    </location>
</feature>
<evidence type="ECO:0000256" key="1">
    <source>
        <dbReference type="ARBA" id="ARBA00004141"/>
    </source>
</evidence>
<gene>
    <name evidence="7" type="ORF">GCM10008967_26540</name>
</gene>
<dbReference type="PANTHER" id="PTHR21716:SF15">
    <property type="entry name" value="TRANSPORT PROTEIN YRRI-RELATED"/>
    <property type="match status" value="1"/>
</dbReference>
<proteinExistence type="inferred from homology"/>
<dbReference type="Pfam" id="PF01594">
    <property type="entry name" value="AI-2E_transport"/>
    <property type="match status" value="1"/>
</dbReference>
<comment type="caution">
    <text evidence="7">The sequence shown here is derived from an EMBL/GenBank/DDBJ whole genome shotgun (WGS) entry which is preliminary data.</text>
</comment>
<dbReference type="RefSeq" id="WP_343799815.1">
    <property type="nucleotide sequence ID" value="NZ_BAAADJ010000023.1"/>
</dbReference>
<feature type="transmembrane region" description="Helical" evidence="6">
    <location>
        <begin position="222"/>
        <end position="239"/>
    </location>
</feature>
<feature type="transmembrane region" description="Helical" evidence="6">
    <location>
        <begin position="280"/>
        <end position="303"/>
    </location>
</feature>
<evidence type="ECO:0000256" key="5">
    <source>
        <dbReference type="ARBA" id="ARBA00023136"/>
    </source>
</evidence>
<organism evidence="7 8">
    <name type="scientific">Bacillus carboniphilus</name>
    <dbReference type="NCBI Taxonomy" id="86663"/>
    <lineage>
        <taxon>Bacteria</taxon>
        <taxon>Bacillati</taxon>
        <taxon>Bacillota</taxon>
        <taxon>Bacilli</taxon>
        <taxon>Bacillales</taxon>
        <taxon>Bacillaceae</taxon>
        <taxon>Bacillus</taxon>
    </lineage>
</organism>
<evidence type="ECO:0000256" key="2">
    <source>
        <dbReference type="ARBA" id="ARBA00009773"/>
    </source>
</evidence>
<keyword evidence="3 6" id="KW-0812">Transmembrane</keyword>
<feature type="transmembrane region" description="Helical" evidence="6">
    <location>
        <begin position="159"/>
        <end position="181"/>
    </location>
</feature>
<evidence type="ECO:0000256" key="6">
    <source>
        <dbReference type="SAM" id="Phobius"/>
    </source>
</evidence>
<comment type="subcellular location">
    <subcellularLocation>
        <location evidence="1">Membrane</location>
        <topology evidence="1">Multi-pass membrane protein</topology>
    </subcellularLocation>
</comment>
<keyword evidence="8" id="KW-1185">Reference proteome</keyword>
<dbReference type="Proteomes" id="UP001500782">
    <property type="component" value="Unassembled WGS sequence"/>
</dbReference>
<evidence type="ECO:0000256" key="4">
    <source>
        <dbReference type="ARBA" id="ARBA00022989"/>
    </source>
</evidence>
<comment type="similarity">
    <text evidence="2">Belongs to the autoinducer-2 exporter (AI-2E) (TC 2.A.86) family.</text>
</comment>
<protein>
    <submittedName>
        <fullName evidence="7">AI-2E family transporter</fullName>
    </submittedName>
</protein>